<dbReference type="PROSITE" id="PS51233">
    <property type="entry name" value="VWFD"/>
    <property type="match status" value="7"/>
</dbReference>
<evidence type="ECO:0000256" key="2">
    <source>
        <dbReference type="ARBA" id="ARBA00023157"/>
    </source>
</evidence>
<evidence type="ECO:0000313" key="8">
    <source>
        <dbReference type="RefSeq" id="XP_008580791.1"/>
    </source>
</evidence>
<evidence type="ECO:0000256" key="4">
    <source>
        <dbReference type="SAM" id="MobiDB-lite"/>
    </source>
</evidence>
<dbReference type="Pfam" id="PF01826">
    <property type="entry name" value="TIL"/>
    <property type="match status" value="6"/>
</dbReference>
<feature type="domain" description="VWFD" evidence="6">
    <location>
        <begin position="1250"/>
        <end position="1429"/>
    </location>
</feature>
<dbReference type="InterPro" id="IPR035234">
    <property type="entry name" value="IgGFc-bd_N"/>
</dbReference>
<evidence type="ECO:0000313" key="7">
    <source>
        <dbReference type="Proteomes" id="UP000694923"/>
    </source>
</evidence>
<dbReference type="Pfam" id="PF00094">
    <property type="entry name" value="VWD"/>
    <property type="match status" value="6"/>
</dbReference>
<dbReference type="InterPro" id="IPR025615">
    <property type="entry name" value="TILa_dom"/>
</dbReference>
<keyword evidence="7" id="KW-1185">Reference proteome</keyword>
<evidence type="ECO:0000256" key="3">
    <source>
        <dbReference type="ARBA" id="ARBA00023180"/>
    </source>
</evidence>
<proteinExistence type="predicted"/>
<dbReference type="InterPro" id="IPR001007">
    <property type="entry name" value="VWF_dom"/>
</dbReference>
<protein>
    <submittedName>
        <fullName evidence="8">IgGFc-binding protein</fullName>
    </submittedName>
</protein>
<feature type="domain" description="VWFD" evidence="6">
    <location>
        <begin position="2453"/>
        <end position="2624"/>
    </location>
</feature>
<dbReference type="InterPro" id="IPR001846">
    <property type="entry name" value="VWF_type-D"/>
</dbReference>
<evidence type="ECO:0000256" key="5">
    <source>
        <dbReference type="SAM" id="SignalP"/>
    </source>
</evidence>
<dbReference type="SMART" id="SM00274">
    <property type="entry name" value="FOLN"/>
    <property type="match status" value="5"/>
</dbReference>
<dbReference type="SMART" id="SM00214">
    <property type="entry name" value="VWC"/>
    <property type="match status" value="3"/>
</dbReference>
<dbReference type="Pfam" id="PF12714">
    <property type="entry name" value="TILa"/>
    <property type="match status" value="5"/>
</dbReference>
<dbReference type="InterPro" id="IPR003645">
    <property type="entry name" value="Fol_N"/>
</dbReference>
<dbReference type="InterPro" id="IPR036084">
    <property type="entry name" value="Ser_inhib-like_sf"/>
</dbReference>
<keyword evidence="1" id="KW-0677">Repeat</keyword>
<dbReference type="InterPro" id="IPR050780">
    <property type="entry name" value="Mucin_vWF_Thrombospondin_sf"/>
</dbReference>
<keyword evidence="5" id="KW-0732">Signal</keyword>
<feature type="domain" description="VWFD" evidence="6">
    <location>
        <begin position="862"/>
        <end position="1041"/>
    </location>
</feature>
<accession>A0ABM0RJK0</accession>
<dbReference type="InterPro" id="IPR002919">
    <property type="entry name" value="TIL_dom"/>
</dbReference>
<feature type="domain" description="VWFD" evidence="6">
    <location>
        <begin position="1672"/>
        <end position="1855"/>
    </location>
</feature>
<sequence length="2958" mass="313646">MGSLWSWWTLWAGAALLWGLTQETSVDPGNTGGKEFLMAFLQNYDQGYGTAFLHLLISSLSESPTSVSIFSYADNTSQEVTVKPGESVMVNISDEAEMTGSKISQHAVLVRSSSTISVQALNAKPHTQGLTLLWPAHVLGTEYFVLTPPGISSNYVKEFAVVAGAAGASVSIELKGAVTFQDKVYPAGNVLNVTLKPYNVAQVQSTADLSGSKVTANSPVAVFSGHSCVQKLTYCDHVVEQLLPTSAWGTHYVVPPLACQTRYDLVYVVASQATKLTYNHGGTTSSQALQTGKVVEFEVRSSQPLYLSADVGIQVLLFGTGATRNGITYDPYLILIPDVASYCSAYVVKSVPGSEDVVLVVAETKATDGLTMDGRALGANLTWMAVPGSEFSYAEVDLDTADRIHMAEATTTFGLLTLGLAQAMGYGTTASCGRTQLSPEEPSCEGVQCAASQRCQLVGGKAQCVAEPAAVCRAQGDPHYTTFDGRRYDMMGTCLYTMAELCSEDNTLPAFSVEAKNEHRGSRQVSYVGLVTVRAYSHSVSLARGEVGFARIDNQRSCLPASLGEGRLRVYQSGNQAVVELDFGLVVTYNWDCQVTLSLPTKFHNQVCGLCGNYNGDPTDDFLTPDREPAPDAVEFAKSWKLDDGDYLCEDGCQSNCPSCTPGQAQHYEGNGLCGMLTRLDGPFTVCHDTLDPQPFQEECVYDLCVTSGERLSLCRALSAYAQACVELGISVGDWRSPANCPLSCPANSRYELCGPACPATCNSEAAPSNCSGRPCVEGCVCLPGFVASGGACVPASSCGCTFQGRPLSPGQEVWADDLCRRRCSCDEATRQVSCRDTQGCPEGERCDVQDGLLGCYPDSFGSCQGSGDPHYVSFDGRRFDFMGTCTYLLVGVCSQNASLPAFRVLVENEYRGGQTVSYTRAVRVEARGVTVAVRREHPGRVLVDSVLQYLPFHAADGQVQVFRQGNDAVMRTDFGLTVTYNWNALVTAKVPSSYSGALCGLCGNFNGDPGDDLALRGGGQAANALAFGNSWQEETRSGCGAAEPGDCPKLDSLVAQELQSKNECGILADPEGPFRECHVMVDAEGAVRDCVYDLCLLPGQSTPLCDALTTYAAACQAAGATVHPWRSEKLCPLSCPPHSHYEVCSHGCPLSCGDLPVPGGCGSECHEGCVCDEGFVLSGESCVPLASCGCVHEGTYHPPGQTFHPGPNCTSLCQCQEGGLVSCEPFTCGPHEDCQPSSGILGCVAVGSATCQASGDPHYTTFDGRRFDFMGTCVYTLARTCGTRPGLHQFAVLQENVAWGNGKVSVTRDITVQVANFTLRLEQGQKKVTVNGVDLKLPVVLAEGQIRAFQHGSDIVIETNFGLRVAYDLQYYVRVTIPGNYYQQMCGLCGDYNGDPKDDFRKPNGSQADNPNEFGNSWEETVPGSPCLPPPTCEHGSEGCTPSTPECSAELEKKYQKEQFCGLLTSPTGPLASCHKLVNPQGPLQDCVFDLCLGGGNLSILCTNIHAYVSACQASGGHVETWRSESFCPMECPPNSHYEVCADTCSLGCSALSASPQCPDGCAEGCQCDHGFLYDGQACVPIQQCGCYHNGVYYELEQTVLTDSCQQQCVCRAGQGMVCQDHSCKPGQVCQPSGGVLSCVTKDPCHGVTCRPQETCKDQGGQGKCVPNYEATCWLWGDPHYHSFDGWNFDFQGTCNYVLAAAGCPGVSAQGLTLFTVTTKNENRGNPTVSFVKLVTVTTLGTNISIHKGEIGKVRVNGLLTSLPVSVAGGRLSVTQGTSKAVLVADFGLRVSYDWNWGVEVTLPSSYHGAVCGLCGNMDHNPNNDQVFPNGTLAPSIPVWGGSWQVPGWDPLCWNECQGSCPTCPEDRLEEYAGPGFCGPLVPGTGGPFTTCHALVPPNSFFKGCVLDVCLGGGAHDILCQALAAYAAACQAAGIVIKDWRTQAGCEISCPDNSHYELCGPPCPASCPSPAAPTTPTPCEGPCVEGCQCNAGFVLSADRCVPLEGGCGCWANGTYYEAGSEFWADATCSQWCRCGPGGDLLVCTPASCRLGEECVLLPSGQHGCHPVSTAECKAWGDPHYITLDGHRFDFQGTCEYLLSAPCHAPPTGAENFTVTVANEHRGSQAVSYTRSVTLHIHNHSLTLSARWPRQLQVDDELVSLPFQLASLLHAYLSGADVIVATASGLSLAFDGNSFVRLRVPAAYAGALCGLCGNYNQEPEDDLEAVGGNPGGWQVGGDPDCGECMPGPCPQPCTAEQQEPFGRPDACGVISASDGPLAPCHGLVPPAQYFQACLLDACQAQGHPGGLCPAVAAYVAACQASGAQLGEWRRPDLCPLQCPAHSHYELCSDSCPVSCPSLSAPEGCEPACREGCVCDAGFVLSGDTCVPVGQCGCFHGGRYYLLGEAFYQGPKCERHCECGPGGHVSCQEGTACGPYEECRLQDGVQACHATGSGRCLARGGVHYVTLDGHVYDLHGSCSYVLAQVCRPKLGDEVFTIVLEKNMTGDPQRLLVTVAGQVVGLAWGPQVTVDGEAVALPVAMGPVRVTAEGRNMVLQTNKGLWLLFDGDTHVLMSIPSPFRGRMCGLCGNFNGNWSDDFVLPSGTVAPSLEAFGAAWRAPGYSQGCGEGCGPHGCLVCSAEETAPYESNQACGQLKDPQGPFATCHEVLSPSEYFRQCVYDLCAQKGDRTFLCHSLAAYTAACQAAGVAVKSWRTDSFCPLQCPAHSHYSICTHTCQGSCAALSGLKGCTTRCFEGCECDDRFLFSQGVCIPIQDCGCTHNGRYLPVNSSLLTSDCNERCSCSSSTGLTCQAAGCPLGRVCEVQAGARECWVPPGLCSLSMGTNLTTFDGAHSAISSPGVYELSFRCPGVGKTIPWYRILADVHSCHDKAEEVVLVHIFFHDGIVTMTPSKGVWVNGLRVDLPAEVLTSVSVSQTPNGSILVRQKAGVHVSLGINGQLAMS</sequence>
<name>A0ABM0RJK0_GALVR</name>
<dbReference type="Proteomes" id="UP000694923">
    <property type="component" value="Unplaced"/>
</dbReference>
<dbReference type="PANTHER" id="PTHR11339:SF244">
    <property type="entry name" value="IGGFC-BINDING PROTEIN"/>
    <property type="match status" value="1"/>
</dbReference>
<keyword evidence="3" id="KW-0325">Glycoprotein</keyword>
<dbReference type="Pfam" id="PF17517">
    <property type="entry name" value="IgGFc_binding"/>
    <property type="match status" value="1"/>
</dbReference>
<dbReference type="PANTHER" id="PTHR11339">
    <property type="entry name" value="EXTRACELLULAR MATRIX GLYCOPROTEIN RELATED"/>
    <property type="match status" value="1"/>
</dbReference>
<organism evidence="7 8">
    <name type="scientific">Galeopterus variegatus</name>
    <name type="common">Malayan flying lemur</name>
    <name type="synonym">Cynocephalus variegatus</name>
    <dbReference type="NCBI Taxonomy" id="482537"/>
    <lineage>
        <taxon>Eukaryota</taxon>
        <taxon>Metazoa</taxon>
        <taxon>Chordata</taxon>
        <taxon>Craniata</taxon>
        <taxon>Vertebrata</taxon>
        <taxon>Euteleostomi</taxon>
        <taxon>Mammalia</taxon>
        <taxon>Eutheria</taxon>
        <taxon>Euarchontoglires</taxon>
        <taxon>Dermoptera</taxon>
        <taxon>Cynocephalidae</taxon>
        <taxon>Galeopterus</taxon>
    </lineage>
</organism>
<feature type="compositionally biased region" description="Polar residues" evidence="4">
    <location>
        <begin position="1405"/>
        <end position="1420"/>
    </location>
</feature>
<dbReference type="Gene3D" id="2.10.25.10">
    <property type="entry name" value="Laminin"/>
    <property type="match status" value="6"/>
</dbReference>
<dbReference type="SMART" id="SM00216">
    <property type="entry name" value="VWD"/>
    <property type="match status" value="6"/>
</dbReference>
<evidence type="ECO:0000256" key="1">
    <source>
        <dbReference type="ARBA" id="ARBA00022737"/>
    </source>
</evidence>
<dbReference type="SMART" id="SM00832">
    <property type="entry name" value="C8"/>
    <property type="match status" value="6"/>
</dbReference>
<dbReference type="SUPFAM" id="SSF57567">
    <property type="entry name" value="Serine protease inhibitors"/>
    <property type="match status" value="6"/>
</dbReference>
<feature type="chain" id="PRO_5046529892" evidence="5">
    <location>
        <begin position="24"/>
        <end position="2958"/>
    </location>
</feature>
<gene>
    <name evidence="8" type="primary">FCGBP</name>
</gene>
<dbReference type="InterPro" id="IPR014853">
    <property type="entry name" value="VWF/SSPO/ZAN-like_Cys-rich_dom"/>
</dbReference>
<dbReference type="GeneID" id="103598558"/>
<feature type="domain" description="VWFD" evidence="6">
    <location>
        <begin position="470"/>
        <end position="650"/>
    </location>
</feature>
<feature type="region of interest" description="Disordered" evidence="4">
    <location>
        <begin position="1398"/>
        <end position="1424"/>
    </location>
</feature>
<reference evidence="8" key="1">
    <citation type="submission" date="2025-08" db="UniProtKB">
        <authorList>
            <consortium name="RefSeq"/>
        </authorList>
    </citation>
    <scope>IDENTIFICATION</scope>
</reference>
<keyword evidence="2" id="KW-1015">Disulfide bond</keyword>
<evidence type="ECO:0000259" key="6">
    <source>
        <dbReference type="PROSITE" id="PS51233"/>
    </source>
</evidence>
<feature type="domain" description="VWFD" evidence="6">
    <location>
        <begin position="2071"/>
        <end position="2242"/>
    </location>
</feature>
<dbReference type="SMART" id="SM00215">
    <property type="entry name" value="VWC_out"/>
    <property type="match status" value="5"/>
</dbReference>
<feature type="domain" description="VWFD" evidence="6">
    <location>
        <begin position="2832"/>
        <end position="2958"/>
    </location>
</feature>
<dbReference type="Pfam" id="PF08742">
    <property type="entry name" value="C8"/>
    <property type="match status" value="6"/>
</dbReference>
<dbReference type="RefSeq" id="XP_008580791.1">
    <property type="nucleotide sequence ID" value="XM_008582569.1"/>
</dbReference>
<dbReference type="CDD" id="cd19941">
    <property type="entry name" value="TIL"/>
    <property type="match status" value="6"/>
</dbReference>
<feature type="signal peptide" evidence="5">
    <location>
        <begin position="1"/>
        <end position="23"/>
    </location>
</feature>